<dbReference type="InterPro" id="IPR012341">
    <property type="entry name" value="6hp_glycosidase-like_sf"/>
</dbReference>
<dbReference type="GO" id="GO:0016787">
    <property type="term" value="F:hydrolase activity"/>
    <property type="evidence" value="ECO:0007669"/>
    <property type="project" value="UniProtKB-KW"/>
</dbReference>
<dbReference type="InterPro" id="IPR010905">
    <property type="entry name" value="Glyco_hydro_88"/>
</dbReference>
<comment type="caution">
    <text evidence="2">The sequence shown here is derived from an EMBL/GenBank/DDBJ whole genome shotgun (WGS) entry which is preliminary data.</text>
</comment>
<dbReference type="AlphaFoldDB" id="A0A3E2BMQ8"/>
<sequence length="354" mass="40341">MNRRRFMGTVIGTGLFQGRLAARPGRNVRSANQVESLTESGLMDRVKTAMLTMQRQAWEQGVAAQALLELGDEQLVIMMAREAVLRQWDDGRLGQVCDNHGVTDPGANGEAVLFAARKLSDQRLLRAAEKQAEYFLKTAPRTSDGVIFHIDHKPQLWIDSMYMCPPFLAVMGYFREAIFQVEGLRKYLWNRERKLFSHIYDYGLKKFERQDFWGVGNGWAAAGMTRVLRALPENLKAERNKLKGYIKELLDGCLKYQRQDGLFHDVLDRAETFVETNLAQMLAYTIYRNIQMGWLDRKYLKAAEAMRRAVLTKVDSFGYVNDVCGSPLFQSAGVATEGQAFFLLMEAARRDLLA</sequence>
<dbReference type="SUPFAM" id="SSF48208">
    <property type="entry name" value="Six-hairpin glycosidases"/>
    <property type="match status" value="1"/>
</dbReference>
<reference evidence="2 3" key="1">
    <citation type="submission" date="2018-08" db="EMBL/GenBank/DDBJ databases">
        <title>Genome analysis of the thermophilic bacterium of the candidate phylum Aminicenantes from deep subsurface aquifer revealed its physiology and ecological role.</title>
        <authorList>
            <person name="Kadnikov V.V."/>
            <person name="Mardanov A.V."/>
            <person name="Beletsky A.V."/>
            <person name="Karnachuk O.V."/>
            <person name="Ravin N.V."/>
        </authorList>
    </citation>
    <scope>NUCLEOTIDE SEQUENCE [LARGE SCALE GENOMIC DNA]</scope>
    <source>
        <strain evidence="2">BY38</strain>
    </source>
</reference>
<evidence type="ECO:0000313" key="2">
    <source>
        <dbReference type="EMBL" id="RFT16011.1"/>
    </source>
</evidence>
<proteinExistence type="predicted"/>
<dbReference type="Gene3D" id="1.50.10.10">
    <property type="match status" value="1"/>
</dbReference>
<keyword evidence="1 2" id="KW-0378">Hydrolase</keyword>
<name>A0A3E2BMQ8_9BACT</name>
<gene>
    <name evidence="2" type="ORF">OP8BY_2017</name>
</gene>
<organism evidence="2 3">
    <name type="scientific">Candidatus Saccharicenans subterraneus</name>
    <dbReference type="NCBI Taxonomy" id="2508984"/>
    <lineage>
        <taxon>Bacteria</taxon>
        <taxon>Candidatus Aminicenantota</taxon>
        <taxon>Candidatus Aminicenantia</taxon>
        <taxon>Candidatus Aminicenantales</taxon>
        <taxon>Candidatus Saccharicenantaceae</taxon>
        <taxon>Candidatus Saccharicenans</taxon>
    </lineage>
</organism>
<dbReference type="PANTHER" id="PTHR41814">
    <property type="entry name" value="EXPRESSED PROTEIN"/>
    <property type="match status" value="1"/>
</dbReference>
<dbReference type="InterPro" id="IPR008928">
    <property type="entry name" value="6-hairpin_glycosidase_sf"/>
</dbReference>
<dbReference type="PANTHER" id="PTHR41814:SF1">
    <property type="entry name" value="CELLULASE"/>
    <property type="match status" value="1"/>
</dbReference>
<evidence type="ECO:0000313" key="3">
    <source>
        <dbReference type="Proteomes" id="UP000257323"/>
    </source>
</evidence>
<dbReference type="GO" id="GO:0005975">
    <property type="term" value="P:carbohydrate metabolic process"/>
    <property type="evidence" value="ECO:0007669"/>
    <property type="project" value="InterPro"/>
</dbReference>
<accession>A0A3E2BMQ8</accession>
<protein>
    <submittedName>
        <fullName evidence="2">Rhamnogalacturonyl hydrolase</fullName>
    </submittedName>
</protein>
<evidence type="ECO:0000256" key="1">
    <source>
        <dbReference type="ARBA" id="ARBA00022801"/>
    </source>
</evidence>
<dbReference type="EMBL" id="QUAH01000005">
    <property type="protein sequence ID" value="RFT16011.1"/>
    <property type="molecule type" value="Genomic_DNA"/>
</dbReference>
<dbReference type="Proteomes" id="UP000257323">
    <property type="component" value="Unassembled WGS sequence"/>
</dbReference>
<dbReference type="Pfam" id="PF07470">
    <property type="entry name" value="Glyco_hydro_88"/>
    <property type="match status" value="1"/>
</dbReference>